<evidence type="ECO:0000313" key="18">
    <source>
        <dbReference type="Proteomes" id="UP001594351"/>
    </source>
</evidence>
<evidence type="ECO:0000259" key="16">
    <source>
        <dbReference type="PROSITE" id="PS50885"/>
    </source>
</evidence>
<dbReference type="PANTHER" id="PTHR45528:SF1">
    <property type="entry name" value="SENSOR HISTIDINE KINASE CPXA"/>
    <property type="match status" value="1"/>
</dbReference>
<dbReference type="InterPro" id="IPR036097">
    <property type="entry name" value="HisK_dim/P_sf"/>
</dbReference>
<keyword evidence="11 14" id="KW-1133">Transmembrane helix</keyword>
<evidence type="ECO:0000256" key="3">
    <source>
        <dbReference type="ARBA" id="ARBA00012438"/>
    </source>
</evidence>
<keyword evidence="8" id="KW-0547">Nucleotide-binding</keyword>
<evidence type="ECO:0000256" key="5">
    <source>
        <dbReference type="ARBA" id="ARBA00022553"/>
    </source>
</evidence>
<dbReference type="CDD" id="cd00075">
    <property type="entry name" value="HATPase"/>
    <property type="match status" value="1"/>
</dbReference>
<dbReference type="PRINTS" id="PR00344">
    <property type="entry name" value="BCTRLSENSOR"/>
</dbReference>
<dbReference type="Proteomes" id="UP001594351">
    <property type="component" value="Unassembled WGS sequence"/>
</dbReference>
<dbReference type="InterPro" id="IPR036890">
    <property type="entry name" value="HATPase_C_sf"/>
</dbReference>
<organism evidence="17 18">
    <name type="scientific">candidate division CSSED10-310 bacterium</name>
    <dbReference type="NCBI Taxonomy" id="2855610"/>
    <lineage>
        <taxon>Bacteria</taxon>
        <taxon>Bacteria division CSSED10-310</taxon>
    </lineage>
</organism>
<dbReference type="Gene3D" id="6.10.340.10">
    <property type="match status" value="1"/>
</dbReference>
<comment type="caution">
    <text evidence="17">The sequence shown here is derived from an EMBL/GenBank/DDBJ whole genome shotgun (WGS) entry which is preliminary data.</text>
</comment>
<evidence type="ECO:0000259" key="15">
    <source>
        <dbReference type="PROSITE" id="PS50109"/>
    </source>
</evidence>
<sequence length="606" mass="68373">MKKQNVKITLFKKLFISFAVLTILPLSVLYFAINLSLMQLNEISQERMKEKRSLINVEFELLGQEIQQKVDFIKRSSEIMVAQRAIMNNTFVQADFLNTGAQLMTQSGLDFLDILDDQGKIRSSGHWPMAWDKIEMIDLDSAQSFPEQPVFRWEEFMGQRVISLQVASKTQKQKDVYLIICGGIQIEERLFLEHLNKKVEALLFFYNPHDNVLIYPKHMATFIETDDEQLRKLGQSSFKQTPRKPLHNVYLSRKPYHFDVIPLREGPVLQKTNGEILGYILLGLSLEQLQKPQRTLKNAIIPLSLSVLIISLLVSLFLSRRITRPVQSLVAGTSAVAAGNLEHNIPVTSQDEIGLLVKSFNQMTMDLAENKKNLIVAERVAAWQEIARRLAHEIKNPLSPILLSIQTLQKTYRRQHPDFDEIFWESTAAINEEVQSLKRIVNEFAEFARMPKPNPEKTNINQIIQTTVNLYVGVSSSVTITQNLSLELPPCEVDRELISQVLKNLIGNAIEATPEGVSIDISTDCKQADESSFVLITVADDGIGMTTEECEQVFRPYYTTKKGGTGLGLSIAHRIITDHGGSISLVSEPGKGTIFTIELPALQEGA</sequence>
<dbReference type="InterPro" id="IPR050398">
    <property type="entry name" value="HssS/ArlS-like"/>
</dbReference>
<feature type="transmembrane region" description="Helical" evidence="14">
    <location>
        <begin position="14"/>
        <end position="33"/>
    </location>
</feature>
<dbReference type="SMART" id="SM00388">
    <property type="entry name" value="HisKA"/>
    <property type="match status" value="1"/>
</dbReference>
<keyword evidence="18" id="KW-1185">Reference proteome</keyword>
<reference evidence="17 18" key="1">
    <citation type="submission" date="2024-09" db="EMBL/GenBank/DDBJ databases">
        <title>Laminarin stimulates single cell rates of sulfate reduction while oxygen inhibits transcriptomic activity in coastal marine sediment.</title>
        <authorList>
            <person name="Lindsay M."/>
            <person name="Orcutt B."/>
            <person name="Emerson D."/>
            <person name="Stepanauskas R."/>
            <person name="D'Angelo T."/>
        </authorList>
    </citation>
    <scope>NUCLEOTIDE SEQUENCE [LARGE SCALE GENOMIC DNA]</scope>
    <source>
        <strain evidence="17">SAG AM-311-K15</strain>
    </source>
</reference>
<feature type="domain" description="Histidine kinase" evidence="15">
    <location>
        <begin position="389"/>
        <end position="603"/>
    </location>
</feature>
<dbReference type="SUPFAM" id="SSF55874">
    <property type="entry name" value="ATPase domain of HSP90 chaperone/DNA topoisomerase II/histidine kinase"/>
    <property type="match status" value="1"/>
</dbReference>
<evidence type="ECO:0000313" key="17">
    <source>
        <dbReference type="EMBL" id="MFC1853181.1"/>
    </source>
</evidence>
<dbReference type="PROSITE" id="PS50109">
    <property type="entry name" value="HIS_KIN"/>
    <property type="match status" value="1"/>
</dbReference>
<evidence type="ECO:0000256" key="11">
    <source>
        <dbReference type="ARBA" id="ARBA00022989"/>
    </source>
</evidence>
<evidence type="ECO:0000256" key="6">
    <source>
        <dbReference type="ARBA" id="ARBA00022679"/>
    </source>
</evidence>
<dbReference type="SMART" id="SM00304">
    <property type="entry name" value="HAMP"/>
    <property type="match status" value="1"/>
</dbReference>
<keyword evidence="12" id="KW-0902">Two-component regulatory system</keyword>
<dbReference type="EMBL" id="JBHPBY010000440">
    <property type="protein sequence ID" value="MFC1853181.1"/>
    <property type="molecule type" value="Genomic_DNA"/>
</dbReference>
<evidence type="ECO:0000256" key="7">
    <source>
        <dbReference type="ARBA" id="ARBA00022692"/>
    </source>
</evidence>
<keyword evidence="9 17" id="KW-0418">Kinase</keyword>
<dbReference type="InterPro" id="IPR003661">
    <property type="entry name" value="HisK_dim/P_dom"/>
</dbReference>
<dbReference type="Gene3D" id="3.30.565.10">
    <property type="entry name" value="Histidine kinase-like ATPase, C-terminal domain"/>
    <property type="match status" value="1"/>
</dbReference>
<dbReference type="InterPro" id="IPR003594">
    <property type="entry name" value="HATPase_dom"/>
</dbReference>
<feature type="transmembrane region" description="Helical" evidence="14">
    <location>
        <begin position="299"/>
        <end position="318"/>
    </location>
</feature>
<dbReference type="InterPro" id="IPR003660">
    <property type="entry name" value="HAMP_dom"/>
</dbReference>
<accession>A0ABV6Z407</accession>
<feature type="domain" description="HAMP" evidence="16">
    <location>
        <begin position="320"/>
        <end position="372"/>
    </location>
</feature>
<dbReference type="Pfam" id="PF00512">
    <property type="entry name" value="HisKA"/>
    <property type="match status" value="1"/>
</dbReference>
<dbReference type="EC" id="2.7.13.3" evidence="3"/>
<dbReference type="PANTHER" id="PTHR45528">
    <property type="entry name" value="SENSOR HISTIDINE KINASE CPXA"/>
    <property type="match status" value="1"/>
</dbReference>
<dbReference type="CDD" id="cd06225">
    <property type="entry name" value="HAMP"/>
    <property type="match status" value="1"/>
</dbReference>
<dbReference type="Gene3D" id="1.10.287.130">
    <property type="match status" value="1"/>
</dbReference>
<comment type="catalytic activity">
    <reaction evidence="1">
        <text>ATP + protein L-histidine = ADP + protein N-phospho-L-histidine.</text>
        <dbReference type="EC" id="2.7.13.3"/>
    </reaction>
</comment>
<dbReference type="CDD" id="cd00082">
    <property type="entry name" value="HisKA"/>
    <property type="match status" value="1"/>
</dbReference>
<dbReference type="SUPFAM" id="SSF47384">
    <property type="entry name" value="Homodimeric domain of signal transducing histidine kinase"/>
    <property type="match status" value="1"/>
</dbReference>
<dbReference type="InterPro" id="IPR004358">
    <property type="entry name" value="Sig_transdc_His_kin-like_C"/>
</dbReference>
<dbReference type="SMART" id="SM00387">
    <property type="entry name" value="HATPase_c"/>
    <property type="match status" value="1"/>
</dbReference>
<name>A0ABV6Z407_UNCC1</name>
<evidence type="ECO:0000256" key="1">
    <source>
        <dbReference type="ARBA" id="ARBA00000085"/>
    </source>
</evidence>
<dbReference type="GO" id="GO:0016301">
    <property type="term" value="F:kinase activity"/>
    <property type="evidence" value="ECO:0007669"/>
    <property type="project" value="UniProtKB-KW"/>
</dbReference>
<keyword evidence="5" id="KW-0597">Phosphoprotein</keyword>
<keyword evidence="10" id="KW-0067">ATP-binding</keyword>
<evidence type="ECO:0000256" key="14">
    <source>
        <dbReference type="SAM" id="Phobius"/>
    </source>
</evidence>
<keyword evidence="7 14" id="KW-0812">Transmembrane</keyword>
<dbReference type="InterPro" id="IPR005467">
    <property type="entry name" value="His_kinase_dom"/>
</dbReference>
<evidence type="ECO:0000256" key="4">
    <source>
        <dbReference type="ARBA" id="ARBA00022475"/>
    </source>
</evidence>
<dbReference type="Pfam" id="PF00672">
    <property type="entry name" value="HAMP"/>
    <property type="match status" value="1"/>
</dbReference>
<gene>
    <name evidence="17" type="ORF">ACFL27_23535</name>
</gene>
<comment type="subcellular location">
    <subcellularLocation>
        <location evidence="2">Cell membrane</location>
        <topology evidence="2">Multi-pass membrane protein</topology>
    </subcellularLocation>
</comment>
<keyword evidence="4" id="KW-1003">Cell membrane</keyword>
<dbReference type="SUPFAM" id="SSF158472">
    <property type="entry name" value="HAMP domain-like"/>
    <property type="match status" value="1"/>
</dbReference>
<evidence type="ECO:0000256" key="9">
    <source>
        <dbReference type="ARBA" id="ARBA00022777"/>
    </source>
</evidence>
<evidence type="ECO:0000256" key="10">
    <source>
        <dbReference type="ARBA" id="ARBA00022840"/>
    </source>
</evidence>
<evidence type="ECO:0000256" key="8">
    <source>
        <dbReference type="ARBA" id="ARBA00022741"/>
    </source>
</evidence>
<proteinExistence type="predicted"/>
<evidence type="ECO:0000256" key="13">
    <source>
        <dbReference type="ARBA" id="ARBA00023136"/>
    </source>
</evidence>
<keyword evidence="13 14" id="KW-0472">Membrane</keyword>
<evidence type="ECO:0000256" key="12">
    <source>
        <dbReference type="ARBA" id="ARBA00023012"/>
    </source>
</evidence>
<protein>
    <recommendedName>
        <fullName evidence="3">histidine kinase</fullName>
        <ecNumber evidence="3">2.7.13.3</ecNumber>
    </recommendedName>
</protein>
<evidence type="ECO:0000256" key="2">
    <source>
        <dbReference type="ARBA" id="ARBA00004651"/>
    </source>
</evidence>
<dbReference type="Pfam" id="PF02518">
    <property type="entry name" value="HATPase_c"/>
    <property type="match status" value="1"/>
</dbReference>
<keyword evidence="6" id="KW-0808">Transferase</keyword>
<dbReference type="PROSITE" id="PS50885">
    <property type="entry name" value="HAMP"/>
    <property type="match status" value="1"/>
</dbReference>